<feature type="region of interest" description="Disordered" evidence="6">
    <location>
        <begin position="51"/>
        <end position="146"/>
    </location>
</feature>
<proteinExistence type="predicted"/>
<dbReference type="InterPro" id="IPR046347">
    <property type="entry name" value="bZIP_sf"/>
</dbReference>
<dbReference type="PROSITE" id="PS00036">
    <property type="entry name" value="BZIP_BASIC"/>
    <property type="match status" value="1"/>
</dbReference>
<dbReference type="GO" id="GO:0005634">
    <property type="term" value="C:nucleus"/>
    <property type="evidence" value="ECO:0007669"/>
    <property type="project" value="UniProtKB-SubCell"/>
</dbReference>
<accession>A0A0C9M626</accession>
<dbReference type="OrthoDB" id="295274at2759"/>
<dbReference type="CDD" id="cd14687">
    <property type="entry name" value="bZIP_ATF2"/>
    <property type="match status" value="1"/>
</dbReference>
<organism evidence="8">
    <name type="scientific">Mucor ambiguus</name>
    <dbReference type="NCBI Taxonomy" id="91626"/>
    <lineage>
        <taxon>Eukaryota</taxon>
        <taxon>Fungi</taxon>
        <taxon>Fungi incertae sedis</taxon>
        <taxon>Mucoromycota</taxon>
        <taxon>Mucoromycotina</taxon>
        <taxon>Mucoromycetes</taxon>
        <taxon>Mucorales</taxon>
        <taxon>Mucorineae</taxon>
        <taxon>Mucoraceae</taxon>
        <taxon>Mucor</taxon>
    </lineage>
</organism>
<evidence type="ECO:0000256" key="4">
    <source>
        <dbReference type="ARBA" id="ARBA00023242"/>
    </source>
</evidence>
<evidence type="ECO:0000256" key="5">
    <source>
        <dbReference type="SAM" id="Coils"/>
    </source>
</evidence>
<dbReference type="PANTHER" id="PTHR19304">
    <property type="entry name" value="CYCLIC-AMP RESPONSE ELEMENT BINDING PROTEIN"/>
    <property type="match status" value="1"/>
</dbReference>
<evidence type="ECO:0000256" key="6">
    <source>
        <dbReference type="SAM" id="MobiDB-lite"/>
    </source>
</evidence>
<evidence type="ECO:0000256" key="2">
    <source>
        <dbReference type="ARBA" id="ARBA00023015"/>
    </source>
</evidence>
<evidence type="ECO:0000256" key="1">
    <source>
        <dbReference type="ARBA" id="ARBA00004123"/>
    </source>
</evidence>
<dbReference type="SMART" id="SM00338">
    <property type="entry name" value="BRLZ"/>
    <property type="match status" value="1"/>
</dbReference>
<feature type="coiled-coil region" evidence="5">
    <location>
        <begin position="157"/>
        <end position="184"/>
    </location>
</feature>
<name>A0A0C9M626_9FUNG</name>
<dbReference type="Proteomes" id="UP000053815">
    <property type="component" value="Unassembled WGS sequence"/>
</dbReference>
<reference evidence="8" key="1">
    <citation type="submission" date="2014-09" db="EMBL/GenBank/DDBJ databases">
        <title>Draft genome sequence of an oleaginous Mucoromycotina fungus Mucor ambiguus NBRC6742.</title>
        <authorList>
            <person name="Takeda I."/>
            <person name="Yamane N."/>
            <person name="Morita T."/>
            <person name="Tamano K."/>
            <person name="Machida M."/>
            <person name="Baker S."/>
            <person name="Koike H."/>
        </authorList>
    </citation>
    <scope>NUCLEOTIDE SEQUENCE</scope>
    <source>
        <strain evidence="8">NBRC 6742</strain>
    </source>
</reference>
<protein>
    <recommendedName>
        <fullName evidence="7">BZIP domain-containing protein</fullName>
    </recommendedName>
</protein>
<dbReference type="Gene3D" id="1.20.5.170">
    <property type="match status" value="1"/>
</dbReference>
<evidence type="ECO:0000256" key="3">
    <source>
        <dbReference type="ARBA" id="ARBA00023163"/>
    </source>
</evidence>
<dbReference type="Pfam" id="PF00170">
    <property type="entry name" value="bZIP_1"/>
    <property type="match status" value="1"/>
</dbReference>
<gene>
    <name evidence="8" type="ORF">MAM1_0084d04635</name>
</gene>
<feature type="region of interest" description="Disordered" evidence="6">
    <location>
        <begin position="22"/>
        <end position="41"/>
    </location>
</feature>
<feature type="compositionally biased region" description="Basic residues" evidence="6">
    <location>
        <begin position="105"/>
        <end position="117"/>
    </location>
</feature>
<comment type="subcellular location">
    <subcellularLocation>
        <location evidence="1">Nucleus</location>
    </subcellularLocation>
</comment>
<feature type="compositionally biased region" description="Basic and acidic residues" evidence="6">
    <location>
        <begin position="132"/>
        <end position="143"/>
    </location>
</feature>
<keyword evidence="9" id="KW-1185">Reference proteome</keyword>
<keyword evidence="2" id="KW-0805">Transcription regulation</keyword>
<dbReference type="InterPro" id="IPR004827">
    <property type="entry name" value="bZIP"/>
</dbReference>
<evidence type="ECO:0000259" key="7">
    <source>
        <dbReference type="PROSITE" id="PS50217"/>
    </source>
</evidence>
<dbReference type="GO" id="GO:0003700">
    <property type="term" value="F:DNA-binding transcription factor activity"/>
    <property type="evidence" value="ECO:0007669"/>
    <property type="project" value="InterPro"/>
</dbReference>
<dbReference type="EMBL" id="DF836373">
    <property type="protein sequence ID" value="GAN05166.1"/>
    <property type="molecule type" value="Genomic_DNA"/>
</dbReference>
<keyword evidence="4" id="KW-0539">Nucleus</keyword>
<sequence>MYNPYSNSYTSYASCQMLNQLEPGLSYPSSPPPPPMHSLFTNYDYGYYQQAMSSRQMPIGQPDSTRGSSRRKTNNKESSSSPLSATSCSSSAYFPEENDREPSVKRSKKVTPKKARHQSSANTVSEDSESEAESRQRSLERNRLAASKCRQRKKEWIDELAHKAEKMTRENEHLKQMLVQLKEETLYLKSQLIMHKNNDINTGQNKPFINLF</sequence>
<evidence type="ECO:0000313" key="9">
    <source>
        <dbReference type="Proteomes" id="UP000053815"/>
    </source>
</evidence>
<dbReference type="STRING" id="91626.A0A0C9M626"/>
<dbReference type="AlphaFoldDB" id="A0A0C9M626"/>
<dbReference type="SUPFAM" id="SSF57959">
    <property type="entry name" value="Leucine zipper domain"/>
    <property type="match status" value="1"/>
</dbReference>
<dbReference type="PROSITE" id="PS50217">
    <property type="entry name" value="BZIP"/>
    <property type="match status" value="1"/>
</dbReference>
<feature type="compositionally biased region" description="Low complexity" evidence="6">
    <location>
        <begin position="78"/>
        <end position="91"/>
    </location>
</feature>
<keyword evidence="3" id="KW-0804">Transcription</keyword>
<feature type="domain" description="BZIP" evidence="7">
    <location>
        <begin position="132"/>
        <end position="195"/>
    </location>
</feature>
<keyword evidence="5" id="KW-0175">Coiled coil</keyword>
<evidence type="ECO:0000313" key="8">
    <source>
        <dbReference type="EMBL" id="GAN05166.1"/>
    </source>
</evidence>
<feature type="compositionally biased region" description="Polar residues" evidence="6">
    <location>
        <begin position="51"/>
        <end position="67"/>
    </location>
</feature>
<dbReference type="InterPro" id="IPR051027">
    <property type="entry name" value="bZIP_transcription_factors"/>
</dbReference>